<evidence type="ECO:0000256" key="11">
    <source>
        <dbReference type="ARBA" id="ARBA00023136"/>
    </source>
</evidence>
<dbReference type="SFLD" id="SFLDG01168">
    <property type="entry name" value="Ferric_reductase_subgroup_(FRE"/>
    <property type="match status" value="1"/>
</dbReference>
<dbReference type="GO" id="GO:0006879">
    <property type="term" value="P:intracellular iron ion homeostasis"/>
    <property type="evidence" value="ECO:0007669"/>
    <property type="project" value="TreeGrafter"/>
</dbReference>
<dbReference type="SUPFAM" id="SSF63380">
    <property type="entry name" value="Riboflavin synthase domain-like"/>
    <property type="match status" value="1"/>
</dbReference>
<evidence type="ECO:0000256" key="12">
    <source>
        <dbReference type="ARBA" id="ARBA00048483"/>
    </source>
</evidence>
<evidence type="ECO:0000256" key="1">
    <source>
        <dbReference type="ARBA" id="ARBA00004651"/>
    </source>
</evidence>
<dbReference type="Gene3D" id="3.40.50.80">
    <property type="entry name" value="Nucleotide-binding domain of ferredoxin-NADP reductase (FNR) module"/>
    <property type="match status" value="1"/>
</dbReference>
<keyword evidence="9" id="KW-0560">Oxidoreductase</keyword>
<keyword evidence="11 13" id="KW-0472">Membrane</keyword>
<comment type="catalytic activity">
    <reaction evidence="12">
        <text>2 a Fe(II)-siderophore + NADP(+) + H(+) = 2 a Fe(III)-siderophore + NADPH</text>
        <dbReference type="Rhea" id="RHEA:28795"/>
        <dbReference type="Rhea" id="RHEA-COMP:11342"/>
        <dbReference type="Rhea" id="RHEA-COMP:11344"/>
        <dbReference type="ChEBI" id="CHEBI:15378"/>
        <dbReference type="ChEBI" id="CHEBI:29033"/>
        <dbReference type="ChEBI" id="CHEBI:29034"/>
        <dbReference type="ChEBI" id="CHEBI:57783"/>
        <dbReference type="ChEBI" id="CHEBI:58349"/>
        <dbReference type="EC" id="1.16.1.9"/>
    </reaction>
</comment>
<keyword evidence="7" id="KW-0249">Electron transport</keyword>
<dbReference type="PANTHER" id="PTHR32361:SF12">
    <property type="entry name" value="PUTATIVE (AFU_ORTHOLOGUE AFUA_1G14340)-RELATED"/>
    <property type="match status" value="1"/>
</dbReference>
<dbReference type="InterPro" id="IPR013112">
    <property type="entry name" value="FAD-bd_8"/>
</dbReference>
<dbReference type="GO" id="GO:0006826">
    <property type="term" value="P:iron ion transport"/>
    <property type="evidence" value="ECO:0007669"/>
    <property type="project" value="TreeGrafter"/>
</dbReference>
<protein>
    <recommendedName>
        <fullName evidence="3">ferric-chelate reductase (NADPH)</fullName>
        <ecNumber evidence="3">1.16.1.9</ecNumber>
    </recommendedName>
</protein>
<keyword evidence="16" id="KW-1185">Reference proteome</keyword>
<dbReference type="InterPro" id="IPR051410">
    <property type="entry name" value="Ferric/Cupric_Reductase"/>
</dbReference>
<dbReference type="InterPro" id="IPR039261">
    <property type="entry name" value="FNR_nucleotide-bd"/>
</dbReference>
<dbReference type="Pfam" id="PF08022">
    <property type="entry name" value="FAD_binding_8"/>
    <property type="match status" value="1"/>
</dbReference>
<evidence type="ECO:0000256" key="2">
    <source>
        <dbReference type="ARBA" id="ARBA00006278"/>
    </source>
</evidence>
<keyword evidence="5" id="KW-1003">Cell membrane</keyword>
<dbReference type="EC" id="1.16.1.9" evidence="3"/>
<evidence type="ECO:0000256" key="8">
    <source>
        <dbReference type="ARBA" id="ARBA00022989"/>
    </source>
</evidence>
<dbReference type="InterPro" id="IPR013121">
    <property type="entry name" value="Fe_red_NAD-bd_6"/>
</dbReference>
<keyword evidence="6 13" id="KW-0812">Transmembrane</keyword>
<keyword evidence="8 13" id="KW-1133">Transmembrane helix</keyword>
<comment type="subcellular location">
    <subcellularLocation>
        <location evidence="1">Cell membrane</location>
        <topology evidence="1">Multi-pass membrane protein</topology>
    </subcellularLocation>
</comment>
<accession>A0A7S9PWG2</accession>
<dbReference type="InterPro" id="IPR017927">
    <property type="entry name" value="FAD-bd_FR_type"/>
</dbReference>
<dbReference type="Proteomes" id="UP000594364">
    <property type="component" value="Chromosome 4"/>
</dbReference>
<evidence type="ECO:0000256" key="5">
    <source>
        <dbReference type="ARBA" id="ARBA00022475"/>
    </source>
</evidence>
<gene>
    <name evidence="15" type="ORF">C2857_000724</name>
</gene>
<dbReference type="GO" id="GO:0052851">
    <property type="term" value="F:ferric-chelate reductase (NADPH) activity"/>
    <property type="evidence" value="ECO:0007669"/>
    <property type="project" value="UniProtKB-EC"/>
</dbReference>
<evidence type="ECO:0000313" key="16">
    <source>
        <dbReference type="Proteomes" id="UP000594364"/>
    </source>
</evidence>
<dbReference type="InterPro" id="IPR013130">
    <property type="entry name" value="Fe3_Rdtase_TM_dom"/>
</dbReference>
<dbReference type="GO" id="GO:0005886">
    <property type="term" value="C:plasma membrane"/>
    <property type="evidence" value="ECO:0007669"/>
    <property type="project" value="UniProtKB-SubCell"/>
</dbReference>
<keyword evidence="10" id="KW-0406">Ion transport</keyword>
<feature type="transmembrane region" description="Helical" evidence="13">
    <location>
        <begin position="154"/>
        <end position="175"/>
    </location>
</feature>
<dbReference type="Pfam" id="PF01794">
    <property type="entry name" value="Ferric_reduct"/>
    <property type="match status" value="1"/>
</dbReference>
<name>A0A7S9PWG2_EPIFF</name>
<dbReference type="GO" id="GO:0015677">
    <property type="term" value="P:copper ion import"/>
    <property type="evidence" value="ECO:0007669"/>
    <property type="project" value="TreeGrafter"/>
</dbReference>
<feature type="transmembrane region" description="Helical" evidence="13">
    <location>
        <begin position="37"/>
        <end position="55"/>
    </location>
</feature>
<evidence type="ECO:0000256" key="6">
    <source>
        <dbReference type="ARBA" id="ARBA00022692"/>
    </source>
</evidence>
<evidence type="ECO:0000256" key="7">
    <source>
        <dbReference type="ARBA" id="ARBA00022982"/>
    </source>
</evidence>
<proteinExistence type="inferred from homology"/>
<keyword evidence="4" id="KW-0813">Transport</keyword>
<dbReference type="EMBL" id="CP031388">
    <property type="protein sequence ID" value="QPH04075.1"/>
    <property type="molecule type" value="Genomic_DNA"/>
</dbReference>
<organism evidence="15 16">
    <name type="scientific">Epichloe festucae (strain Fl1)</name>
    <dbReference type="NCBI Taxonomy" id="877507"/>
    <lineage>
        <taxon>Eukaryota</taxon>
        <taxon>Fungi</taxon>
        <taxon>Dikarya</taxon>
        <taxon>Ascomycota</taxon>
        <taxon>Pezizomycotina</taxon>
        <taxon>Sordariomycetes</taxon>
        <taxon>Hypocreomycetidae</taxon>
        <taxon>Hypocreales</taxon>
        <taxon>Clavicipitaceae</taxon>
        <taxon>Epichloe</taxon>
    </lineage>
</organism>
<evidence type="ECO:0000256" key="9">
    <source>
        <dbReference type="ARBA" id="ARBA00023002"/>
    </source>
</evidence>
<evidence type="ECO:0000256" key="13">
    <source>
        <dbReference type="SAM" id="Phobius"/>
    </source>
</evidence>
<dbReference type="InterPro" id="IPR017938">
    <property type="entry name" value="Riboflavin_synthase-like_b-brl"/>
</dbReference>
<sequence length="655" mass="73315">MAPATTGTSAKPESTIAPYYTDLNGVDLDLNILCTNILWGTLGLVIVFVMALRIMESVLNRMRQSSILCSSEESQTSWMKRRTVFGPKVKKYLIYASLWKKRHHREFRLWSMNLGTLPSRLHAAFLLLYLASNMAYMALLTYDTPNRWAIFAELRGRSGTLCVANFIPLVILAGRNNPLIHLLRISFDTYNLFHRWVGRIAIAEMVVHVVCWMTPVVADGGWSLVRRKLGETLFLASGLTGLICMVLIFFLSLSPFRHAFYETFLNLHVLLAAFVFICTWLHCASASVQGGLPQLPWIIAVVHLWAADRAARIARVLYLTWPCRKEADAQRTNAFCEALPGDVTRVTVALNRFVNIKPGTHAYLRVYGVRTWESHPFSIAWVDHDNYKGRDEASPTPEQHKELPPYGKAAAKTKRGDTYANFLIAARSGWTRTLFEKARSCPQGLRVMAFMEGPYAGYHNLHSYGHLVLFAGAGGITHQISYARPLIEGSVAGLVATRRLTLVWIVRDLSSLEWLRPHLDELQSMPGTAEMLRIKIFVTGRNNQSSTGPSDESPMIQVFRGRPDIPNVLDEELGEQIGAMCVSVCGPGGLADDVRGAVRAAQGATVVDFIEESFTWPSSRHQAGGSRYQRPMSCKGQALVHADELYEFQFKILPV</sequence>
<evidence type="ECO:0000259" key="14">
    <source>
        <dbReference type="PROSITE" id="PS51384"/>
    </source>
</evidence>
<dbReference type="SFLD" id="SFLDS00052">
    <property type="entry name" value="Ferric_Reductase_Domain"/>
    <property type="match status" value="1"/>
</dbReference>
<evidence type="ECO:0000313" key="15">
    <source>
        <dbReference type="EMBL" id="QPH04075.1"/>
    </source>
</evidence>
<dbReference type="SUPFAM" id="SSF52343">
    <property type="entry name" value="Ferredoxin reductase-like, C-terminal NADP-linked domain"/>
    <property type="match status" value="1"/>
</dbReference>
<dbReference type="CDD" id="cd06186">
    <property type="entry name" value="NOX_Duox_like_FAD_NADP"/>
    <property type="match status" value="1"/>
</dbReference>
<feature type="transmembrane region" description="Helical" evidence="13">
    <location>
        <begin position="121"/>
        <end position="142"/>
    </location>
</feature>
<evidence type="ECO:0000256" key="4">
    <source>
        <dbReference type="ARBA" id="ARBA00022448"/>
    </source>
</evidence>
<feature type="domain" description="FAD-binding FR-type" evidence="14">
    <location>
        <begin position="306"/>
        <end position="461"/>
    </location>
</feature>
<dbReference type="PANTHER" id="PTHR32361">
    <property type="entry name" value="FERRIC/CUPRIC REDUCTASE TRANSMEMBRANE COMPONENT"/>
    <property type="match status" value="1"/>
</dbReference>
<comment type="similarity">
    <text evidence="2">Belongs to the ferric reductase (FRE) family.</text>
</comment>
<feature type="transmembrane region" description="Helical" evidence="13">
    <location>
        <begin position="265"/>
        <end position="282"/>
    </location>
</feature>
<dbReference type="PROSITE" id="PS51384">
    <property type="entry name" value="FAD_FR"/>
    <property type="match status" value="1"/>
</dbReference>
<dbReference type="Pfam" id="PF08030">
    <property type="entry name" value="NAD_binding_6"/>
    <property type="match status" value="1"/>
</dbReference>
<dbReference type="AlphaFoldDB" id="A0A7S9PWG2"/>
<evidence type="ECO:0000256" key="3">
    <source>
        <dbReference type="ARBA" id="ARBA00012668"/>
    </source>
</evidence>
<feature type="transmembrane region" description="Helical" evidence="13">
    <location>
        <begin position="233"/>
        <end position="253"/>
    </location>
</feature>
<dbReference type="OrthoDB" id="4494341at2759"/>
<feature type="transmembrane region" description="Helical" evidence="13">
    <location>
        <begin position="196"/>
        <end position="218"/>
    </location>
</feature>
<evidence type="ECO:0000256" key="10">
    <source>
        <dbReference type="ARBA" id="ARBA00023065"/>
    </source>
</evidence>
<reference evidence="15 16" key="1">
    <citation type="journal article" date="2018" name="PLoS Genet.">
        <title>Repeat elements organise 3D genome structure and mediate transcription in the filamentous fungus Epichloe festucae.</title>
        <authorList>
            <person name="Winter D.J."/>
            <person name="Ganley A.R.D."/>
            <person name="Young C.A."/>
            <person name="Liachko I."/>
            <person name="Schardl C.L."/>
            <person name="Dupont P.Y."/>
            <person name="Berry D."/>
            <person name="Ram A."/>
            <person name="Scott B."/>
            <person name="Cox M.P."/>
        </authorList>
    </citation>
    <scope>NUCLEOTIDE SEQUENCE [LARGE SCALE GENOMIC DNA]</scope>
    <source>
        <strain evidence="15 16">Fl1</strain>
    </source>
</reference>